<accession>A0A552JB39</accession>
<gene>
    <name evidence="3" type="ORF">EWV54_02065</name>
</gene>
<feature type="domain" description="Bacterial toxin 4" evidence="2">
    <location>
        <begin position="128"/>
        <end position="174"/>
    </location>
</feature>
<name>A0A552JB39_9CHRO</name>
<evidence type="ECO:0000313" key="4">
    <source>
        <dbReference type="Proteomes" id="UP000319191"/>
    </source>
</evidence>
<feature type="region of interest" description="Disordered" evidence="1">
    <location>
        <begin position="1"/>
        <end position="64"/>
    </location>
</feature>
<comment type="caution">
    <text evidence="3">The sequence shown here is derived from an EMBL/GenBank/DDBJ whole genome shotgun (WGS) entry which is preliminary data.</text>
</comment>
<protein>
    <recommendedName>
        <fullName evidence="2">Bacterial toxin 4 domain-containing protein</fullName>
    </recommendedName>
</protein>
<dbReference type="Pfam" id="PF15541">
    <property type="entry name" value="Ntox4"/>
    <property type="match status" value="1"/>
</dbReference>
<organism evidence="3 4">
    <name type="scientific">Microcystis novacekii Mn_MB_F_20050700_S1D</name>
    <dbReference type="NCBI Taxonomy" id="2486266"/>
    <lineage>
        <taxon>Bacteria</taxon>
        <taxon>Bacillati</taxon>
        <taxon>Cyanobacteriota</taxon>
        <taxon>Cyanophyceae</taxon>
        <taxon>Oscillatoriophycideae</taxon>
        <taxon>Chroococcales</taxon>
        <taxon>Microcystaceae</taxon>
        <taxon>Microcystis</taxon>
    </lineage>
</organism>
<reference evidence="3 4" key="1">
    <citation type="submission" date="2019-01" db="EMBL/GenBank/DDBJ databases">
        <title>Coherence of Microcystis species and biogeography revealed through population genomics.</title>
        <authorList>
            <person name="Perez-Carrascal O.M."/>
            <person name="Terrat Y."/>
            <person name="Giani A."/>
            <person name="Fortin N."/>
            <person name="Tromas N."/>
            <person name="Shapiro B.J."/>
        </authorList>
    </citation>
    <scope>NUCLEOTIDE SEQUENCE [LARGE SCALE GENOMIC DNA]</scope>
    <source>
        <strain evidence="3">Mn_MB_F_20050700_S1D</strain>
    </source>
</reference>
<dbReference type="Proteomes" id="UP000319191">
    <property type="component" value="Unassembled WGS sequence"/>
</dbReference>
<evidence type="ECO:0000256" key="1">
    <source>
        <dbReference type="SAM" id="MobiDB-lite"/>
    </source>
</evidence>
<sequence length="185" mass="20942">MEDKLKMGVEDNDSKKLEQQKLEQQESDKPKTGKEALDIVKAQKEGREVTQKLETSAEKPKTGKEALDIVKAQKQEQKLAEAKPLGKLEPGEVRRTSEGSIIMCNEVKEATDRKGYEKMLFPTTQVGLDGWHRAHSQGAGLGNEMKEGIRYAPPEVNLKLQNQGIEQHIRDNRLFLYYQKGKPLN</sequence>
<proteinExistence type="predicted"/>
<dbReference type="AlphaFoldDB" id="A0A552JB39"/>
<evidence type="ECO:0000259" key="2">
    <source>
        <dbReference type="Pfam" id="PF15541"/>
    </source>
</evidence>
<evidence type="ECO:0000313" key="3">
    <source>
        <dbReference type="EMBL" id="TRU92877.1"/>
    </source>
</evidence>
<dbReference type="InterPro" id="IPR029102">
    <property type="entry name" value="Ntox4"/>
</dbReference>
<dbReference type="EMBL" id="SFAV01000023">
    <property type="protein sequence ID" value="TRU92877.1"/>
    <property type="molecule type" value="Genomic_DNA"/>
</dbReference>